<evidence type="ECO:0000313" key="2">
    <source>
        <dbReference type="EMBL" id="GAI48133.1"/>
    </source>
</evidence>
<keyword evidence="1" id="KW-0812">Transmembrane</keyword>
<protein>
    <submittedName>
        <fullName evidence="2">Uncharacterized protein</fullName>
    </submittedName>
</protein>
<feature type="non-terminal residue" evidence="2">
    <location>
        <position position="1"/>
    </location>
</feature>
<dbReference type="EMBL" id="BARV01042464">
    <property type="protein sequence ID" value="GAI48133.1"/>
    <property type="molecule type" value="Genomic_DNA"/>
</dbReference>
<feature type="transmembrane region" description="Helical" evidence="1">
    <location>
        <begin position="7"/>
        <end position="25"/>
    </location>
</feature>
<name>X1NX16_9ZZZZ</name>
<dbReference type="AlphaFoldDB" id="X1NX16"/>
<accession>X1NX16</accession>
<proteinExistence type="predicted"/>
<sequence length="31" mass="3588">LGFFGDEIWYLVSLTTVIITTFLYFSGQREA</sequence>
<keyword evidence="1" id="KW-1133">Transmembrane helix</keyword>
<gene>
    <name evidence="2" type="ORF">S06H3_63849</name>
</gene>
<evidence type="ECO:0000256" key="1">
    <source>
        <dbReference type="SAM" id="Phobius"/>
    </source>
</evidence>
<organism evidence="2">
    <name type="scientific">marine sediment metagenome</name>
    <dbReference type="NCBI Taxonomy" id="412755"/>
    <lineage>
        <taxon>unclassified sequences</taxon>
        <taxon>metagenomes</taxon>
        <taxon>ecological metagenomes</taxon>
    </lineage>
</organism>
<comment type="caution">
    <text evidence="2">The sequence shown here is derived from an EMBL/GenBank/DDBJ whole genome shotgun (WGS) entry which is preliminary data.</text>
</comment>
<keyword evidence="1" id="KW-0472">Membrane</keyword>
<reference evidence="2" key="1">
    <citation type="journal article" date="2014" name="Front. Microbiol.">
        <title>High frequency of phylogenetically diverse reductive dehalogenase-homologous genes in deep subseafloor sedimentary metagenomes.</title>
        <authorList>
            <person name="Kawai M."/>
            <person name="Futagami T."/>
            <person name="Toyoda A."/>
            <person name="Takaki Y."/>
            <person name="Nishi S."/>
            <person name="Hori S."/>
            <person name="Arai W."/>
            <person name="Tsubouchi T."/>
            <person name="Morono Y."/>
            <person name="Uchiyama I."/>
            <person name="Ito T."/>
            <person name="Fujiyama A."/>
            <person name="Inagaki F."/>
            <person name="Takami H."/>
        </authorList>
    </citation>
    <scope>NUCLEOTIDE SEQUENCE</scope>
    <source>
        <strain evidence="2">Expedition CK06-06</strain>
    </source>
</reference>